<dbReference type="Pfam" id="PF00072">
    <property type="entry name" value="Response_reg"/>
    <property type="match status" value="1"/>
</dbReference>
<reference evidence="4 5" key="1">
    <citation type="submission" date="2020-08" db="EMBL/GenBank/DDBJ databases">
        <title>Genomic Encyclopedia of Type Strains, Phase III (KMG-III): the genomes of soil and plant-associated and newly described type strains.</title>
        <authorList>
            <person name="Whitman W."/>
        </authorList>
    </citation>
    <scope>NUCLEOTIDE SEQUENCE [LARGE SCALE GENOMIC DNA]</scope>
    <source>
        <strain evidence="4 5">CECT 8693</strain>
    </source>
</reference>
<keyword evidence="4" id="KW-0238">DNA-binding</keyword>
<name>A0A7W3SPN8_9BACL</name>
<evidence type="ECO:0000259" key="3">
    <source>
        <dbReference type="PROSITE" id="PS50930"/>
    </source>
</evidence>
<comment type="caution">
    <text evidence="4">The sequence shown here is derived from an EMBL/GenBank/DDBJ whole genome shotgun (WGS) entry which is preliminary data.</text>
</comment>
<feature type="domain" description="HTH LytTR-type" evidence="3">
    <location>
        <begin position="165"/>
        <end position="239"/>
    </location>
</feature>
<dbReference type="AlphaFoldDB" id="A0A7W3SPN8"/>
<dbReference type="InterPro" id="IPR011006">
    <property type="entry name" value="CheY-like_superfamily"/>
</dbReference>
<dbReference type="SMART" id="SM00448">
    <property type="entry name" value="REC"/>
    <property type="match status" value="1"/>
</dbReference>
<dbReference type="PROSITE" id="PS50930">
    <property type="entry name" value="HTH_LYTTR"/>
    <property type="match status" value="1"/>
</dbReference>
<dbReference type="PROSITE" id="PS50110">
    <property type="entry name" value="RESPONSE_REGULATORY"/>
    <property type="match status" value="1"/>
</dbReference>
<evidence type="ECO:0000313" key="4">
    <source>
        <dbReference type="EMBL" id="MBA9083940.1"/>
    </source>
</evidence>
<feature type="modified residue" description="4-aspartylphosphate" evidence="1">
    <location>
        <position position="61"/>
    </location>
</feature>
<dbReference type="InterPro" id="IPR001789">
    <property type="entry name" value="Sig_transdc_resp-reg_receiver"/>
</dbReference>
<evidence type="ECO:0000259" key="2">
    <source>
        <dbReference type="PROSITE" id="PS50110"/>
    </source>
</evidence>
<accession>A0A7W3SPN8</accession>
<protein>
    <submittedName>
        <fullName evidence="4">DNA-binding LytR/AlgR family response regulator</fullName>
    </submittedName>
</protein>
<organism evidence="4 5">
    <name type="scientific">Fontibacillus solani</name>
    <dbReference type="NCBI Taxonomy" id="1572857"/>
    <lineage>
        <taxon>Bacteria</taxon>
        <taxon>Bacillati</taxon>
        <taxon>Bacillota</taxon>
        <taxon>Bacilli</taxon>
        <taxon>Bacillales</taxon>
        <taxon>Paenibacillaceae</taxon>
        <taxon>Fontibacillus</taxon>
    </lineage>
</organism>
<gene>
    <name evidence="4" type="ORF">FHR92_000394</name>
</gene>
<evidence type="ECO:0000313" key="5">
    <source>
        <dbReference type="Proteomes" id="UP000567067"/>
    </source>
</evidence>
<proteinExistence type="predicted"/>
<dbReference type="Gene3D" id="2.40.50.1020">
    <property type="entry name" value="LytTr DNA-binding domain"/>
    <property type="match status" value="1"/>
</dbReference>
<dbReference type="RefSeq" id="WP_182534066.1">
    <property type="nucleotide sequence ID" value="NZ_JACJIP010000002.1"/>
</dbReference>
<keyword evidence="5" id="KW-1185">Reference proteome</keyword>
<evidence type="ECO:0000256" key="1">
    <source>
        <dbReference type="PROSITE-ProRule" id="PRU00169"/>
    </source>
</evidence>
<dbReference type="SUPFAM" id="SSF52172">
    <property type="entry name" value="CheY-like"/>
    <property type="match status" value="1"/>
</dbReference>
<keyword evidence="1" id="KW-0597">Phosphoprotein</keyword>
<sequence>MIRVAICDDETRIHERLQKYFSQLQIETSYNFKIHFFQAAEELLAYYKEAGPYAFHIVIMDMEMNGMSGLEAAKTIRSFPDFDVQFILITHYPKYMLSSFEVQPFQFLVKPIEYDLFKYTFTRLCSYLFANNSRFVTMKSENGYIVMRKPEIIALAKIKHNLIQNKIKVVTIHHNFCVTGTLSECLARINEPFKLIHRSVVINLEHVRRFTATSVIMSNDDEFPIGRTQAGTVKNAFAEFIVGSSTL</sequence>
<dbReference type="GO" id="GO:0000160">
    <property type="term" value="P:phosphorelay signal transduction system"/>
    <property type="evidence" value="ECO:0007669"/>
    <property type="project" value="InterPro"/>
</dbReference>
<dbReference type="Gene3D" id="3.40.50.2300">
    <property type="match status" value="1"/>
</dbReference>
<dbReference type="Proteomes" id="UP000567067">
    <property type="component" value="Unassembled WGS sequence"/>
</dbReference>
<dbReference type="SMART" id="SM00850">
    <property type="entry name" value="LytTR"/>
    <property type="match status" value="1"/>
</dbReference>
<dbReference type="InterPro" id="IPR007492">
    <property type="entry name" value="LytTR_DNA-bd_dom"/>
</dbReference>
<dbReference type="EMBL" id="JACJIP010000002">
    <property type="protein sequence ID" value="MBA9083940.1"/>
    <property type="molecule type" value="Genomic_DNA"/>
</dbReference>
<dbReference type="Pfam" id="PF04397">
    <property type="entry name" value="LytTR"/>
    <property type="match status" value="1"/>
</dbReference>
<feature type="domain" description="Response regulatory" evidence="2">
    <location>
        <begin position="3"/>
        <end position="125"/>
    </location>
</feature>
<dbReference type="GO" id="GO:0003677">
    <property type="term" value="F:DNA binding"/>
    <property type="evidence" value="ECO:0007669"/>
    <property type="project" value="UniProtKB-KW"/>
</dbReference>